<sequence>MSNPIAQESARTLSSWDDDFLALLDDKDFRTAFAADHVRSWIATQIRALREQSPRKWTQAELAEKMGTRQSVISRLEDPDYGKITLATLFEIASALDVPLFVSFVGWSKWLKEMADVSREAAETESFDLASIRNERALEWVTRWQSQVTQTVSDTLFETLRHHLDVIHSGQSTRSSALSLNSMPIAYTHRPTPSTQLANSSWHRQAINEFLSEESGPPARISANELDFSRQDLPEGFPQMPYMQGPGE</sequence>
<evidence type="ECO:0000259" key="2">
    <source>
        <dbReference type="PROSITE" id="PS50943"/>
    </source>
</evidence>
<reference evidence="3 4" key="1">
    <citation type="submission" date="2020-08" db="EMBL/GenBank/DDBJ databases">
        <title>Genomic Encyclopedia of Type Strains, Phase IV (KMG-IV): sequencing the most valuable type-strain genomes for metagenomic binning, comparative biology and taxonomic classification.</title>
        <authorList>
            <person name="Goeker M."/>
        </authorList>
    </citation>
    <scope>NUCLEOTIDE SEQUENCE [LARGE SCALE GENOMIC DNA]</scope>
    <source>
        <strain evidence="3 4">DSM 25966</strain>
    </source>
</reference>
<organism evidence="3 4">
    <name type="scientific">Kaistia hirudinis</name>
    <dbReference type="NCBI Taxonomy" id="1293440"/>
    <lineage>
        <taxon>Bacteria</taxon>
        <taxon>Pseudomonadati</taxon>
        <taxon>Pseudomonadota</taxon>
        <taxon>Alphaproteobacteria</taxon>
        <taxon>Hyphomicrobiales</taxon>
        <taxon>Kaistiaceae</taxon>
        <taxon>Kaistia</taxon>
    </lineage>
</organism>
<evidence type="ECO:0000313" key="3">
    <source>
        <dbReference type="EMBL" id="MBB3930949.1"/>
    </source>
</evidence>
<feature type="region of interest" description="Disordered" evidence="1">
    <location>
        <begin position="228"/>
        <end position="248"/>
    </location>
</feature>
<dbReference type="AlphaFoldDB" id="A0A840AKV0"/>
<evidence type="ECO:0000313" key="4">
    <source>
        <dbReference type="Proteomes" id="UP000553963"/>
    </source>
</evidence>
<dbReference type="RefSeq" id="WP_183398553.1">
    <property type="nucleotide sequence ID" value="NZ_JACIDS010000002.1"/>
</dbReference>
<dbReference type="InterPro" id="IPR001387">
    <property type="entry name" value="Cro/C1-type_HTH"/>
</dbReference>
<dbReference type="InterPro" id="IPR010982">
    <property type="entry name" value="Lambda_DNA-bd_dom_sf"/>
</dbReference>
<evidence type="ECO:0000256" key="1">
    <source>
        <dbReference type="SAM" id="MobiDB-lite"/>
    </source>
</evidence>
<dbReference type="SUPFAM" id="SSF47413">
    <property type="entry name" value="lambda repressor-like DNA-binding domains"/>
    <property type="match status" value="1"/>
</dbReference>
<dbReference type="SMART" id="SM00530">
    <property type="entry name" value="HTH_XRE"/>
    <property type="match status" value="1"/>
</dbReference>
<gene>
    <name evidence="3" type="ORF">GGR25_001988</name>
</gene>
<proteinExistence type="predicted"/>
<dbReference type="Pfam" id="PF01381">
    <property type="entry name" value="HTH_3"/>
    <property type="match status" value="1"/>
</dbReference>
<protein>
    <submittedName>
        <fullName evidence="3">Transcriptional regulator with XRE-family HTH domain</fullName>
    </submittedName>
</protein>
<keyword evidence="4" id="KW-1185">Reference proteome</keyword>
<dbReference type="CDD" id="cd00093">
    <property type="entry name" value="HTH_XRE"/>
    <property type="match status" value="1"/>
</dbReference>
<accession>A0A840AKV0</accession>
<dbReference type="GO" id="GO:0003677">
    <property type="term" value="F:DNA binding"/>
    <property type="evidence" value="ECO:0007669"/>
    <property type="project" value="InterPro"/>
</dbReference>
<dbReference type="Gene3D" id="1.10.260.40">
    <property type="entry name" value="lambda repressor-like DNA-binding domains"/>
    <property type="match status" value="1"/>
</dbReference>
<name>A0A840AKV0_9HYPH</name>
<dbReference type="EMBL" id="JACIDS010000002">
    <property type="protein sequence ID" value="MBB3930949.1"/>
    <property type="molecule type" value="Genomic_DNA"/>
</dbReference>
<feature type="domain" description="HTH cro/C1-type" evidence="2">
    <location>
        <begin position="46"/>
        <end position="104"/>
    </location>
</feature>
<dbReference type="Proteomes" id="UP000553963">
    <property type="component" value="Unassembled WGS sequence"/>
</dbReference>
<comment type="caution">
    <text evidence="3">The sequence shown here is derived from an EMBL/GenBank/DDBJ whole genome shotgun (WGS) entry which is preliminary data.</text>
</comment>
<dbReference type="PROSITE" id="PS50943">
    <property type="entry name" value="HTH_CROC1"/>
    <property type="match status" value="1"/>
</dbReference>